<comment type="similarity">
    <text evidence="1">Belongs to the TRAPP small subunits family. BET3 subfamily.</text>
</comment>
<dbReference type="PANTHER" id="PTHR12817">
    <property type="entry name" value="TRAFFICKING PROTEIN PARTICLE COMPLEX SUBUNIT 6B"/>
    <property type="match status" value="1"/>
</dbReference>
<evidence type="ECO:0000256" key="2">
    <source>
        <dbReference type="SAM" id="MobiDB-lite"/>
    </source>
</evidence>
<dbReference type="EMBL" id="JAODAN010000001">
    <property type="protein sequence ID" value="KAK1927098.1"/>
    <property type="molecule type" value="Genomic_DNA"/>
</dbReference>
<proteinExistence type="inferred from homology"/>
<dbReference type="Proteomes" id="UP001182556">
    <property type="component" value="Unassembled WGS sequence"/>
</dbReference>
<dbReference type="InterPro" id="IPR024096">
    <property type="entry name" value="NO_sig/Golgi_transp_ligand-bd"/>
</dbReference>
<comment type="caution">
    <text evidence="3">The sequence shown here is derived from an EMBL/GenBank/DDBJ whole genome shotgun (WGS) entry which is preliminary data.</text>
</comment>
<dbReference type="Pfam" id="PF04051">
    <property type="entry name" value="TRAPP"/>
    <property type="match status" value="1"/>
</dbReference>
<dbReference type="GO" id="GO:0030008">
    <property type="term" value="C:TRAPP complex"/>
    <property type="evidence" value="ECO:0007669"/>
    <property type="project" value="TreeGrafter"/>
</dbReference>
<dbReference type="PANTHER" id="PTHR12817:SF0">
    <property type="entry name" value="GEO08327P1"/>
    <property type="match status" value="1"/>
</dbReference>
<reference evidence="3" key="1">
    <citation type="submission" date="2023-02" db="EMBL/GenBank/DDBJ databases">
        <title>Identification and recombinant expression of a fungal hydrolase from Papiliotrema laurentii that hydrolyzes apple cutin and clears colloidal polyester polyurethane.</title>
        <authorList>
            <consortium name="DOE Joint Genome Institute"/>
            <person name="Roman V.A."/>
            <person name="Bojanowski C."/>
            <person name="Crable B.R."/>
            <person name="Wagner D.N."/>
            <person name="Hung C.S."/>
            <person name="Nadeau L.J."/>
            <person name="Schratz L."/>
            <person name="Haridas S."/>
            <person name="Pangilinan J."/>
            <person name="Lipzen A."/>
            <person name="Na H."/>
            <person name="Yan M."/>
            <person name="Ng V."/>
            <person name="Grigoriev I.V."/>
            <person name="Spatafora J.W."/>
            <person name="Barlow D."/>
            <person name="Biffinger J."/>
            <person name="Kelley-Loughnane N."/>
            <person name="Varaljay V.A."/>
            <person name="Crookes-Goodson W.J."/>
        </authorList>
    </citation>
    <scope>NUCLEOTIDE SEQUENCE</scope>
    <source>
        <strain evidence="3">5307AH</strain>
    </source>
</reference>
<dbReference type="CDD" id="cd14944">
    <property type="entry name" value="TRAPPC6A_Trs33"/>
    <property type="match status" value="1"/>
</dbReference>
<sequence>MSTRPSSSSTNHQTIAPTVPQAVHALAAPTPSLIDSHLPNYLLPQVLDLLRESAAHVVRRKRQEEEDLRAEGLLPPVDKGKGRASANDDDKRLIEEELAKRVERMGLMVGGYVAERLTLARPPLANHLDIIKFVCKDLFLYVYSKQIDNLRTNHRGVFVLQSHAFPPLIPLSSYKGHAADMETAKPHLIFPQALIQGALSRLGMQAVVMVESSGLPQCTFQIRTVSKTGGPAALTPSGTPALPSTSDAHQPAASARPPVTQHNSSIEPR</sequence>
<evidence type="ECO:0000256" key="1">
    <source>
        <dbReference type="ARBA" id="ARBA00006218"/>
    </source>
</evidence>
<dbReference type="Gene3D" id="3.30.1380.20">
    <property type="entry name" value="Trafficking protein particle complex subunit 3"/>
    <property type="match status" value="1"/>
</dbReference>
<feature type="region of interest" description="Disordered" evidence="2">
    <location>
        <begin position="229"/>
        <end position="269"/>
    </location>
</feature>
<name>A0AAD9L8L5_PAPLA</name>
<evidence type="ECO:0000313" key="3">
    <source>
        <dbReference type="EMBL" id="KAK1927098.1"/>
    </source>
</evidence>
<protein>
    <submittedName>
        <fullName evidence="3">ER to Golgi transport-related protein</fullName>
    </submittedName>
</protein>
<dbReference type="GO" id="GO:0005801">
    <property type="term" value="C:cis-Golgi network"/>
    <property type="evidence" value="ECO:0007669"/>
    <property type="project" value="TreeGrafter"/>
</dbReference>
<keyword evidence="4" id="KW-1185">Reference proteome</keyword>
<evidence type="ECO:0000313" key="4">
    <source>
        <dbReference type="Proteomes" id="UP001182556"/>
    </source>
</evidence>
<gene>
    <name evidence="3" type="ORF">DB88DRAFT_476730</name>
</gene>
<accession>A0AAD9L8L5</accession>
<dbReference type="GO" id="GO:0006888">
    <property type="term" value="P:endoplasmic reticulum to Golgi vesicle-mediated transport"/>
    <property type="evidence" value="ECO:0007669"/>
    <property type="project" value="TreeGrafter"/>
</dbReference>
<dbReference type="InterPro" id="IPR037992">
    <property type="entry name" value="TRAPPC6/Trs33"/>
</dbReference>
<feature type="compositionally biased region" description="Polar residues" evidence="2">
    <location>
        <begin position="236"/>
        <end position="248"/>
    </location>
</feature>
<dbReference type="SUPFAM" id="SSF111126">
    <property type="entry name" value="Ligand-binding domain in the NO signalling and Golgi transport"/>
    <property type="match status" value="1"/>
</dbReference>
<dbReference type="AlphaFoldDB" id="A0AAD9L8L5"/>
<dbReference type="GO" id="GO:0005802">
    <property type="term" value="C:trans-Golgi network"/>
    <property type="evidence" value="ECO:0007669"/>
    <property type="project" value="TreeGrafter"/>
</dbReference>
<organism evidence="3 4">
    <name type="scientific">Papiliotrema laurentii</name>
    <name type="common">Cryptococcus laurentii</name>
    <dbReference type="NCBI Taxonomy" id="5418"/>
    <lineage>
        <taxon>Eukaryota</taxon>
        <taxon>Fungi</taxon>
        <taxon>Dikarya</taxon>
        <taxon>Basidiomycota</taxon>
        <taxon>Agaricomycotina</taxon>
        <taxon>Tremellomycetes</taxon>
        <taxon>Tremellales</taxon>
        <taxon>Rhynchogastremaceae</taxon>
        <taxon>Papiliotrema</taxon>
    </lineage>
</organism>
<feature type="compositionally biased region" description="Polar residues" evidence="2">
    <location>
        <begin position="260"/>
        <end position="269"/>
    </location>
</feature>
<dbReference type="InterPro" id="IPR007194">
    <property type="entry name" value="TRAPP_component"/>
</dbReference>